<keyword evidence="2" id="KW-1185">Reference proteome</keyword>
<dbReference type="Proteomes" id="UP001281147">
    <property type="component" value="Unassembled WGS sequence"/>
</dbReference>
<dbReference type="EMBL" id="JAUTXU010000072">
    <property type="protein sequence ID" value="KAK3711969.1"/>
    <property type="molecule type" value="Genomic_DNA"/>
</dbReference>
<reference evidence="1" key="1">
    <citation type="submission" date="2023-07" db="EMBL/GenBank/DDBJ databases">
        <title>Black Yeasts Isolated from many extreme environments.</title>
        <authorList>
            <person name="Coleine C."/>
            <person name="Stajich J.E."/>
            <person name="Selbmann L."/>
        </authorList>
    </citation>
    <scope>NUCLEOTIDE SEQUENCE</scope>
    <source>
        <strain evidence="1">CCFEE 5714</strain>
    </source>
</reference>
<comment type="caution">
    <text evidence="1">The sequence shown here is derived from an EMBL/GenBank/DDBJ whole genome shotgun (WGS) entry which is preliminary data.</text>
</comment>
<protein>
    <submittedName>
        <fullName evidence="1">Uncharacterized protein</fullName>
    </submittedName>
</protein>
<evidence type="ECO:0000313" key="2">
    <source>
        <dbReference type="Proteomes" id="UP001281147"/>
    </source>
</evidence>
<organism evidence="1 2">
    <name type="scientific">Vermiconidia calcicola</name>
    <dbReference type="NCBI Taxonomy" id="1690605"/>
    <lineage>
        <taxon>Eukaryota</taxon>
        <taxon>Fungi</taxon>
        <taxon>Dikarya</taxon>
        <taxon>Ascomycota</taxon>
        <taxon>Pezizomycotina</taxon>
        <taxon>Dothideomycetes</taxon>
        <taxon>Dothideomycetidae</taxon>
        <taxon>Mycosphaerellales</taxon>
        <taxon>Extremaceae</taxon>
        <taxon>Vermiconidia</taxon>
    </lineage>
</organism>
<evidence type="ECO:0000313" key="1">
    <source>
        <dbReference type="EMBL" id="KAK3711969.1"/>
    </source>
</evidence>
<name>A0ACC3N9T4_9PEZI</name>
<sequence length="925" mass="104773">MKPASGPQSAKPDPKPSPPDRKRKRSNHQPSSKDTAKQQTLQSLFAGQQKPHVNAAVASPSSKRHRQDPRQPPSTPPRTLATSDMYTFSSRSPMSNGNGVIDLTNGSPKTSPQSKRVNGSMKGRSGINPHTGAKKLVVKNLKTNTSWDSKAYLERIWGQLDEALSIIFKDGHDGFSKEDLYRGVENVCRQGGASTLFSRLQSRCADHVERDMFDGLKEKVNTDSVTLVKAVIAEWVRWKEQMVTIRAIFFFLDRSYLLSSSKPTLSEFTPDLFRGIVFNDKRLQDPIIAGACALVAADRTRLARYDAAVFKQAVDMFHELSIYTSYFEPSFLAQTQTYIADYSVDMIVEKSVAEYVALANETIAKEMSRCEDFALDASTRRDLLSLLEDHLIEQKETDLTEYEALASMLDNNATADITALYALLTRRRLGSKLRPAFEKWVDETGTSIVFAIDADDMIIHLLSLKRRMDFTWQTCFQRDEAIGHGLRESFAIFMNKTKKGEATWGTDNTKVGEMIAKYVDQLLRGGVKAIPDVLTARRASSITGQRPSFVANGQAAEEDNEDIKVDEDEEVNIQLDQVLDLFRFVQGKAVFEAFYKKDLARRLLMGRSASADAERSMLARLKTECGSGFTQNLEQMFKDVELAREEMQSYKQRLEDRIGYEKGRNVDLSVNILSAAAWPSYPDIPVIIPANVKRAIDDFELHYKSKHSGRKLDWKHALAHCQMRATFNKGSKELVVSSFQAIVLLQFHNLSYDEHLSYQHILSETGLRKLYYDAFEHKLLTNYYPAEPEVKRTLQSLACAKLRPLIKHPKGKEVNETDTFAVNPSFEHPKYRVKINQVQLKETKQENKETHIRVAEDRGFECQAAIVRILKSRKTISHQELVAEVIKATMSRGVLGMADIKKNIDRLIEKDYMERGEGNMYDYIA</sequence>
<gene>
    <name evidence="1" type="ORF">LTR37_009281</name>
</gene>
<proteinExistence type="predicted"/>
<accession>A0ACC3N9T4</accession>